<dbReference type="PANTHER" id="PTHR46651:SF1">
    <property type="entry name" value="SMALL MUTS RELATED FAMILY PROTEIN"/>
    <property type="match status" value="1"/>
</dbReference>
<organism evidence="1 2">
    <name type="scientific">Flemingia macrophylla</name>
    <dbReference type="NCBI Taxonomy" id="520843"/>
    <lineage>
        <taxon>Eukaryota</taxon>
        <taxon>Viridiplantae</taxon>
        <taxon>Streptophyta</taxon>
        <taxon>Embryophyta</taxon>
        <taxon>Tracheophyta</taxon>
        <taxon>Spermatophyta</taxon>
        <taxon>Magnoliopsida</taxon>
        <taxon>eudicotyledons</taxon>
        <taxon>Gunneridae</taxon>
        <taxon>Pentapetalae</taxon>
        <taxon>rosids</taxon>
        <taxon>fabids</taxon>
        <taxon>Fabales</taxon>
        <taxon>Fabaceae</taxon>
        <taxon>Papilionoideae</taxon>
        <taxon>50 kb inversion clade</taxon>
        <taxon>NPAAA clade</taxon>
        <taxon>indigoferoid/millettioid clade</taxon>
        <taxon>Phaseoleae</taxon>
        <taxon>Flemingia</taxon>
    </lineage>
</organism>
<dbReference type="PANTHER" id="PTHR46651">
    <property type="entry name" value="POLYADENYLATE-BINDING PROTEIN-INTERACTING PROTEIN 7"/>
    <property type="match status" value="1"/>
</dbReference>
<evidence type="ECO:0000313" key="1">
    <source>
        <dbReference type="EMBL" id="KAL2344597.1"/>
    </source>
</evidence>
<evidence type="ECO:0000313" key="2">
    <source>
        <dbReference type="Proteomes" id="UP001603857"/>
    </source>
</evidence>
<proteinExistence type="predicted"/>
<protein>
    <submittedName>
        <fullName evidence="1">Uncharacterized protein</fullName>
    </submittedName>
</protein>
<comment type="caution">
    <text evidence="1">The sequence shown here is derived from an EMBL/GenBank/DDBJ whole genome shotgun (WGS) entry which is preliminary data.</text>
</comment>
<dbReference type="AlphaFoldDB" id="A0ABD1NA80"/>
<gene>
    <name evidence="1" type="ORF">Fmac_005882</name>
</gene>
<dbReference type="Proteomes" id="UP001603857">
    <property type="component" value="Unassembled WGS sequence"/>
</dbReference>
<dbReference type="InterPro" id="IPR009818">
    <property type="entry name" value="PAM2_motif"/>
</dbReference>
<sequence length="146" mass="15911">MNNYDLMWLRNDLNVSPPSSYRSPLFFFKLNPNAAEFVPFPLRSLPSGSTSLVDTTRQVDGSFNQNLSPKSLSAPNLNTMDFSALSSSNGQNIAKYAAENAQQSGNPYLSFDKDMLMVKSGPSIPSRGFVDFASTVKNLASQDSGI</sequence>
<reference evidence="1 2" key="1">
    <citation type="submission" date="2024-08" db="EMBL/GenBank/DDBJ databases">
        <title>Insights into the chromosomal genome structure of Flemingia macrophylla.</title>
        <authorList>
            <person name="Ding Y."/>
            <person name="Zhao Y."/>
            <person name="Bi W."/>
            <person name="Wu M."/>
            <person name="Zhao G."/>
            <person name="Gong Y."/>
            <person name="Li W."/>
            <person name="Zhang P."/>
        </authorList>
    </citation>
    <scope>NUCLEOTIDE SEQUENCE [LARGE SCALE GENOMIC DNA]</scope>
    <source>
        <strain evidence="1">DYQJB</strain>
        <tissue evidence="1">Leaf</tissue>
    </source>
</reference>
<name>A0ABD1NA80_9FABA</name>
<accession>A0ABD1NA80</accession>
<dbReference type="EMBL" id="JBGMDY010000002">
    <property type="protein sequence ID" value="KAL2344597.1"/>
    <property type="molecule type" value="Genomic_DNA"/>
</dbReference>
<dbReference type="InterPro" id="IPR053242">
    <property type="entry name" value="PAM2-like_domain"/>
</dbReference>
<keyword evidence="2" id="KW-1185">Reference proteome</keyword>
<dbReference type="Pfam" id="PF07145">
    <property type="entry name" value="PAM2"/>
    <property type="match status" value="1"/>
</dbReference>